<dbReference type="RefSeq" id="WP_120737331.1">
    <property type="nucleotide sequence ID" value="NZ_CP032568.1"/>
</dbReference>
<evidence type="ECO:0000313" key="3">
    <source>
        <dbReference type="Proteomes" id="UP000267164"/>
    </source>
</evidence>
<dbReference type="OrthoDB" id="3577809at2"/>
<accession>A0A386ZC29</accession>
<dbReference type="Proteomes" id="UP000267164">
    <property type="component" value="Chromosome"/>
</dbReference>
<name>A0A386ZC29_9NOCA</name>
<evidence type="ECO:0000313" key="2">
    <source>
        <dbReference type="EMBL" id="AYF75128.1"/>
    </source>
</evidence>
<reference evidence="2 3" key="1">
    <citation type="submission" date="2018-09" db="EMBL/GenBank/DDBJ databases">
        <title>Nocardia yunnanensis sp. nov., an actinomycete isolated from a soil sample.</title>
        <authorList>
            <person name="Zhang J."/>
        </authorList>
    </citation>
    <scope>NUCLEOTIDE SEQUENCE [LARGE SCALE GENOMIC DNA]</scope>
    <source>
        <strain evidence="2 3">CFHS0054</strain>
    </source>
</reference>
<dbReference type="AlphaFoldDB" id="A0A386ZC29"/>
<gene>
    <name evidence="2" type="ORF">D7D52_16075</name>
</gene>
<protein>
    <submittedName>
        <fullName evidence="2">Uncharacterized protein</fullName>
    </submittedName>
</protein>
<feature type="region of interest" description="Disordered" evidence="1">
    <location>
        <begin position="86"/>
        <end position="108"/>
    </location>
</feature>
<sequence length="108" mass="12024">MQLRFLGVDTRKQGSPQLYATDESYVLVGWKLPDDDPSRIEISHGLLAYLERGSCIGTLLKDTGHGTFHLSGEPVTDPKTLAQMKIRDNEQSIEVPKAKEIRPDDEAS</sequence>
<proteinExistence type="predicted"/>
<dbReference type="EMBL" id="CP032568">
    <property type="protein sequence ID" value="AYF75128.1"/>
    <property type="molecule type" value="Genomic_DNA"/>
</dbReference>
<organism evidence="2 3">
    <name type="scientific">Nocardia yunnanensis</name>
    <dbReference type="NCBI Taxonomy" id="2382165"/>
    <lineage>
        <taxon>Bacteria</taxon>
        <taxon>Bacillati</taxon>
        <taxon>Actinomycetota</taxon>
        <taxon>Actinomycetes</taxon>
        <taxon>Mycobacteriales</taxon>
        <taxon>Nocardiaceae</taxon>
        <taxon>Nocardia</taxon>
    </lineage>
</organism>
<dbReference type="KEGG" id="nyu:D7D52_16075"/>
<keyword evidence="3" id="KW-1185">Reference proteome</keyword>
<evidence type="ECO:0000256" key="1">
    <source>
        <dbReference type="SAM" id="MobiDB-lite"/>
    </source>
</evidence>